<dbReference type="WBParaSite" id="ES5_v2.g24685.t1">
    <property type="protein sequence ID" value="ES5_v2.g24685.t1"/>
    <property type="gene ID" value="ES5_v2.g24685"/>
</dbReference>
<reference evidence="2" key="1">
    <citation type="submission" date="2022-11" db="UniProtKB">
        <authorList>
            <consortium name="WormBaseParasite"/>
        </authorList>
    </citation>
    <scope>IDENTIFICATION</scope>
</reference>
<evidence type="ECO:0000313" key="1">
    <source>
        <dbReference type="Proteomes" id="UP000887579"/>
    </source>
</evidence>
<proteinExistence type="predicted"/>
<evidence type="ECO:0000313" key="2">
    <source>
        <dbReference type="WBParaSite" id="ES5_v2.g24685.t1"/>
    </source>
</evidence>
<accession>A0AC34G4P7</accession>
<dbReference type="Proteomes" id="UP000887579">
    <property type="component" value="Unplaced"/>
</dbReference>
<sequence>MPSKRKVCDTGEDMSPSKKAAKLARDNLSDTKELDKEEFLSYLEKKMCKECKQELQVAKSYNIKRHFEKCHPGVVAKLLVEYRDREAARAKSKITNYIRKTPAAENELVNLFSSAPVSMNLIENKHLQKLLSYIPNFKPPKLRKLRALMFSRLQNLIEYVKDNCAGKYYAIGTDCGTTKGMIYSYLADVFETPELLAVRKAVFATINHFARSHQASSQLYERSKFRLLFPAATRWSTLTITYERVLKLKDHINIIALENGWPTLSKQTVDAIHNVVLLTKDIADFTTQIQSDARPTISLLFPGLHNIKINLHQKKCEVREHSSIDFEEVIDNLIKSIDKRFSDILSTNDESGDPLFAAATLLDSTTAGIFPNLEDLTLQQTKRIFHATSKKLNIEEDMEEDPAVSPEMMKKNPLGFAIKQPTINLTSTKKSFGKEITEFHTIIKEGNWCYDDPIKAWFMHKNQFPKLFEIAMAILPIPATSAAVERMFSHLKIHTDGHKNRSKSQLTKLRVLLSCNKNLFDKLVVEKIL</sequence>
<organism evidence="1 2">
    <name type="scientific">Panagrolaimus sp. ES5</name>
    <dbReference type="NCBI Taxonomy" id="591445"/>
    <lineage>
        <taxon>Eukaryota</taxon>
        <taxon>Metazoa</taxon>
        <taxon>Ecdysozoa</taxon>
        <taxon>Nematoda</taxon>
        <taxon>Chromadorea</taxon>
        <taxon>Rhabditida</taxon>
        <taxon>Tylenchina</taxon>
        <taxon>Panagrolaimomorpha</taxon>
        <taxon>Panagrolaimoidea</taxon>
        <taxon>Panagrolaimidae</taxon>
        <taxon>Panagrolaimus</taxon>
    </lineage>
</organism>
<protein>
    <submittedName>
        <fullName evidence="2">HAT C-terminal dimerisation domain-containing protein</fullName>
    </submittedName>
</protein>
<name>A0AC34G4P7_9BILA</name>